<evidence type="ECO:0000259" key="2">
    <source>
        <dbReference type="PROSITE" id="PS51178"/>
    </source>
</evidence>
<dbReference type="Gene3D" id="3.30.10.20">
    <property type="match status" value="3"/>
</dbReference>
<dbReference type="OrthoDB" id="9803895at2"/>
<evidence type="ECO:0000313" key="4">
    <source>
        <dbReference type="Proteomes" id="UP000435357"/>
    </source>
</evidence>
<proteinExistence type="predicted"/>
<dbReference type="PROSITE" id="PS51178">
    <property type="entry name" value="PASTA"/>
    <property type="match status" value="2"/>
</dbReference>
<name>A0A6N6M178_9FLAO</name>
<keyword evidence="1" id="KW-0472">Membrane</keyword>
<dbReference type="SMART" id="SM00740">
    <property type="entry name" value="PASTA"/>
    <property type="match status" value="3"/>
</dbReference>
<keyword evidence="1" id="KW-0812">Transmembrane</keyword>
<dbReference type="AlphaFoldDB" id="A0A6N6M178"/>
<keyword evidence="1" id="KW-1133">Transmembrane helix</keyword>
<dbReference type="SUPFAM" id="SSF54184">
    <property type="entry name" value="Penicillin-binding protein 2x (pbp-2x), c-terminal domain"/>
    <property type="match status" value="1"/>
</dbReference>
<feature type="domain" description="PASTA" evidence="2">
    <location>
        <begin position="41"/>
        <end position="107"/>
    </location>
</feature>
<reference evidence="3 4" key="1">
    <citation type="submission" date="2019-09" db="EMBL/GenBank/DDBJ databases">
        <title>Genomes of Cryomorphaceae.</title>
        <authorList>
            <person name="Bowman J.P."/>
        </authorList>
    </citation>
    <scope>NUCLEOTIDE SEQUENCE [LARGE SCALE GENOMIC DNA]</scope>
    <source>
        <strain evidence="3 4">KCTC 52047</strain>
    </source>
</reference>
<evidence type="ECO:0000256" key="1">
    <source>
        <dbReference type="SAM" id="Phobius"/>
    </source>
</evidence>
<gene>
    <name evidence="3" type="ORF">F3059_13450</name>
</gene>
<sequence>MSLIKFLVSKVFWLQVLIAILLTIGIIYGTMIYLESYTRHGVTVEVPDLSGYHHTEATPLLKEKDLHSIISDSVYVAEEPPGTIVDQNPKALSEVKPGRKIYLTINTQNPPQVVLPALNDLTLRQAQSRIITYGLKIDTLIYRPSECTNCIVGVQLRNKELKPGDKVDKGTAISLVVGSGESDQVIPVPALYGQSLEQAKQFLNSKGLNIGIVQYDEDVDSEEDTMNSVIYNQFPAYDTNRNEMINLGRSMDLFLTTDSTKVPEFELIEQDSITTQTDS</sequence>
<keyword evidence="4" id="KW-1185">Reference proteome</keyword>
<comment type="caution">
    <text evidence="3">The sequence shown here is derived from an EMBL/GenBank/DDBJ whole genome shotgun (WGS) entry which is preliminary data.</text>
</comment>
<dbReference type="RefSeq" id="WP_151170159.1">
    <property type="nucleotide sequence ID" value="NZ_WACR01000014.1"/>
</dbReference>
<protein>
    <submittedName>
        <fullName evidence="3">PASTA domain-containing protein</fullName>
    </submittedName>
</protein>
<feature type="domain" description="PASTA" evidence="2">
    <location>
        <begin position="182"/>
        <end position="257"/>
    </location>
</feature>
<accession>A0A6N6M178</accession>
<dbReference type="EMBL" id="WACR01000014">
    <property type="protein sequence ID" value="KAB1061823.1"/>
    <property type="molecule type" value="Genomic_DNA"/>
</dbReference>
<feature type="transmembrane region" description="Helical" evidence="1">
    <location>
        <begin position="12"/>
        <end position="34"/>
    </location>
</feature>
<dbReference type="InterPro" id="IPR005543">
    <property type="entry name" value="PASTA_dom"/>
</dbReference>
<organism evidence="3 4">
    <name type="scientific">Salibacter halophilus</name>
    <dbReference type="NCBI Taxonomy" id="1803916"/>
    <lineage>
        <taxon>Bacteria</taxon>
        <taxon>Pseudomonadati</taxon>
        <taxon>Bacteroidota</taxon>
        <taxon>Flavobacteriia</taxon>
        <taxon>Flavobacteriales</taxon>
        <taxon>Salibacteraceae</taxon>
        <taxon>Salibacter</taxon>
    </lineage>
</organism>
<dbReference type="Proteomes" id="UP000435357">
    <property type="component" value="Unassembled WGS sequence"/>
</dbReference>
<evidence type="ECO:0000313" key="3">
    <source>
        <dbReference type="EMBL" id="KAB1061823.1"/>
    </source>
</evidence>
<dbReference type="CDD" id="cd06577">
    <property type="entry name" value="PASTA_pknB"/>
    <property type="match status" value="2"/>
</dbReference>
<dbReference type="Pfam" id="PF03793">
    <property type="entry name" value="PASTA"/>
    <property type="match status" value="2"/>
</dbReference>